<dbReference type="EC" id="3.5.2.14" evidence="2"/>
<dbReference type="GO" id="GO:0006749">
    <property type="term" value="P:glutathione metabolic process"/>
    <property type="evidence" value="ECO:0007669"/>
    <property type="project" value="TreeGrafter"/>
</dbReference>
<dbReference type="OrthoDB" id="9761586at2"/>
<dbReference type="PANTHER" id="PTHR11365:SF23">
    <property type="entry name" value="HYPOTHETICAL 5-OXOPROLINASE (EUROFUNG)-RELATED"/>
    <property type="match status" value="1"/>
</dbReference>
<dbReference type="PANTHER" id="PTHR11365">
    <property type="entry name" value="5-OXOPROLINASE RELATED"/>
    <property type="match status" value="1"/>
</dbReference>
<dbReference type="EMBL" id="AONI01000006">
    <property type="protein sequence ID" value="EPX80996.1"/>
    <property type="molecule type" value="Genomic_DNA"/>
</dbReference>
<dbReference type="InterPro" id="IPR045079">
    <property type="entry name" value="Oxoprolinase-like"/>
</dbReference>
<feature type="domain" description="Hydantoinase B/oxoprolinase" evidence="1">
    <location>
        <begin position="8"/>
        <end position="523"/>
    </location>
</feature>
<dbReference type="STRING" id="1123360.thalar_00441"/>
<dbReference type="GO" id="GO:0047423">
    <property type="term" value="F:N-methylhydantoinase (ATP-hydrolyzing) activity"/>
    <property type="evidence" value="ECO:0007669"/>
    <property type="project" value="UniProtKB-EC"/>
</dbReference>
<evidence type="ECO:0000313" key="3">
    <source>
        <dbReference type="Proteomes" id="UP000015351"/>
    </source>
</evidence>
<comment type="caution">
    <text evidence="2">The sequence shown here is derived from an EMBL/GenBank/DDBJ whole genome shotgun (WGS) entry which is preliminary data.</text>
</comment>
<name>S9QHR3_9RHOB</name>
<protein>
    <submittedName>
        <fullName evidence="2">N-methylhydantoinase B</fullName>
        <ecNumber evidence="2">3.5.2.14</ecNumber>
    </submittedName>
</protein>
<keyword evidence="3" id="KW-1185">Reference proteome</keyword>
<accession>S9QHR3</accession>
<dbReference type="GO" id="GO:0017168">
    <property type="term" value="F:5-oxoprolinase (ATP-hydrolyzing) activity"/>
    <property type="evidence" value="ECO:0007669"/>
    <property type="project" value="TreeGrafter"/>
</dbReference>
<proteinExistence type="predicted"/>
<dbReference type="RefSeq" id="WP_021101516.1">
    <property type="nucleotide sequence ID" value="NZ_KE557312.1"/>
</dbReference>
<dbReference type="Pfam" id="PF02538">
    <property type="entry name" value="Hydantoinase_B"/>
    <property type="match status" value="1"/>
</dbReference>
<dbReference type="HOGENOM" id="CLU_020413_1_1_5"/>
<dbReference type="AlphaFoldDB" id="S9QHR3"/>
<dbReference type="InterPro" id="IPR003692">
    <property type="entry name" value="Hydantoinase_B"/>
</dbReference>
<dbReference type="Proteomes" id="UP000015351">
    <property type="component" value="Unassembled WGS sequence"/>
</dbReference>
<dbReference type="PATRIC" id="fig|1123360.3.peg.438"/>
<sequence length="569" mass="60914">MAQSQSNVAYQVMWNRLISVVEEQAQALVRTAFSTSVREAGDLSAGVYDTHGRMLAQAITGTPGHVNAMADAVAHFIRRIGRQNIFEGDVYLTNDPWEGTGHLHDITMVTPSFHNGVLVGFFACTAHIVDIGGRGFGADAASVYEEGLYIPIMKFAERGDVDDTLVRIVRGNVREPDQLIGDMYALATCNEIGHRRLIEMMEEFGLDDLDGIAAFILDNSRRATLERIAALPRSSAEGEMTVDGFATPITLKVKLTIEEDRIISDFTGTSGVDKKGINCPLVYAKAYACYALKCAIAPEIPNNAASLAPFEIEAPENTIVNAVHPAPVALRHIVGHFVPDTVYDALDKILPGVVPAEGAGCLCNFQVSLRPRTDAPAPAGAVRSEVLTFNSGGSGARPEHDGLNATAFPSGVMTMPIEATEHAGPVIIWRKELRPDSGGAGKQRGGLGQYMEVGAREGHEFDFQAMFDRVDHPARGRRGGKAGACTTIAQDDGSKMYGKGKQFVPHGHKVMLALPGGAGYGDPVERSVDLIKRDLLRGYITAAAAKRDYGLSDADIADVDAKARKGDAG</sequence>
<keyword evidence="2" id="KW-0378">Hydrolase</keyword>
<evidence type="ECO:0000313" key="2">
    <source>
        <dbReference type="EMBL" id="EPX80996.1"/>
    </source>
</evidence>
<dbReference type="eggNOG" id="COG0146">
    <property type="taxonomic scope" value="Bacteria"/>
</dbReference>
<gene>
    <name evidence="2" type="ORF">thalar_00441</name>
</gene>
<dbReference type="GO" id="GO:0005829">
    <property type="term" value="C:cytosol"/>
    <property type="evidence" value="ECO:0007669"/>
    <property type="project" value="TreeGrafter"/>
</dbReference>
<evidence type="ECO:0000259" key="1">
    <source>
        <dbReference type="Pfam" id="PF02538"/>
    </source>
</evidence>
<reference evidence="3" key="1">
    <citation type="journal article" date="2013" name="Stand. Genomic Sci.">
        <title>Genome sequence of the Litoreibacter arenae type strain (DSM 19593(T)), a member of the Roseobacter clade isolated from sea sand.</title>
        <authorList>
            <person name="Riedel T."/>
            <person name="Fiebig A."/>
            <person name="Petersen J."/>
            <person name="Gronow S."/>
            <person name="Kyrpides N.C."/>
            <person name="Goker M."/>
            <person name="Klenk H.P."/>
        </authorList>
    </citation>
    <scope>NUCLEOTIDE SEQUENCE [LARGE SCALE GENOMIC DNA]</scope>
    <source>
        <strain evidence="3">DSM 19593</strain>
    </source>
</reference>
<organism evidence="2 3">
    <name type="scientific">Litoreibacter arenae DSM 19593</name>
    <dbReference type="NCBI Taxonomy" id="1123360"/>
    <lineage>
        <taxon>Bacteria</taxon>
        <taxon>Pseudomonadati</taxon>
        <taxon>Pseudomonadota</taxon>
        <taxon>Alphaproteobacteria</taxon>
        <taxon>Rhodobacterales</taxon>
        <taxon>Roseobacteraceae</taxon>
        <taxon>Litoreibacter</taxon>
    </lineage>
</organism>